<accession>A0A1H1DT74</accession>
<dbReference type="STRING" id="157910.SAMN05445850_1771"/>
<evidence type="ECO:0008006" key="3">
    <source>
        <dbReference type="Google" id="ProtNLM"/>
    </source>
</evidence>
<organism evidence="1 2">
    <name type="scientific">Paraburkholderia tuberum</name>
    <dbReference type="NCBI Taxonomy" id="157910"/>
    <lineage>
        <taxon>Bacteria</taxon>
        <taxon>Pseudomonadati</taxon>
        <taxon>Pseudomonadota</taxon>
        <taxon>Betaproteobacteria</taxon>
        <taxon>Burkholderiales</taxon>
        <taxon>Burkholderiaceae</taxon>
        <taxon>Paraburkholderia</taxon>
    </lineage>
</organism>
<evidence type="ECO:0000313" key="1">
    <source>
        <dbReference type="EMBL" id="SDQ79695.1"/>
    </source>
</evidence>
<keyword evidence="2" id="KW-1185">Reference proteome</keyword>
<name>A0A1H1DT74_9BURK</name>
<gene>
    <name evidence="1" type="ORF">SAMN05445850_1771</name>
</gene>
<dbReference type="Proteomes" id="UP000199365">
    <property type="component" value="Unassembled WGS sequence"/>
</dbReference>
<reference evidence="2" key="1">
    <citation type="submission" date="2016-10" db="EMBL/GenBank/DDBJ databases">
        <authorList>
            <person name="Varghese N."/>
            <person name="Submissions S."/>
        </authorList>
    </citation>
    <scope>NUCLEOTIDE SEQUENCE [LARGE SCALE GENOMIC DNA]</scope>
    <source>
        <strain evidence="2">DUS833</strain>
    </source>
</reference>
<proteinExistence type="predicted"/>
<dbReference type="EMBL" id="FNKX01000001">
    <property type="protein sequence ID" value="SDQ79695.1"/>
    <property type="molecule type" value="Genomic_DNA"/>
</dbReference>
<dbReference type="RefSeq" id="WP_090802684.1">
    <property type="nucleotide sequence ID" value="NZ_FNKX01000001.1"/>
</dbReference>
<evidence type="ECO:0000313" key="2">
    <source>
        <dbReference type="Proteomes" id="UP000199365"/>
    </source>
</evidence>
<dbReference type="AlphaFoldDB" id="A0A1H1DT74"/>
<protein>
    <recommendedName>
        <fullName evidence="3">Plasmid related protein</fullName>
    </recommendedName>
</protein>
<sequence>MSYTNGPRFPIGRPVITPAAQAALNAAGIEGVLLIARHVHGDWGDLSAEDLAANELALLTGKRLLSSYDLPNGQSKIWIITEANRAVTTILLPEEY</sequence>